<protein>
    <recommendedName>
        <fullName evidence="1">Protein kinase domain-containing protein</fullName>
    </recommendedName>
</protein>
<dbReference type="PANTHER" id="PTHR44167:SF24">
    <property type="entry name" value="SERINE_THREONINE-PROTEIN KINASE CHK2"/>
    <property type="match status" value="1"/>
</dbReference>
<organism evidence="2 3">
    <name type="scientific">Auricularia subglabra (strain TFB-10046 / SS5)</name>
    <name type="common">White-rot fungus</name>
    <name type="synonym">Auricularia delicata (strain TFB10046)</name>
    <dbReference type="NCBI Taxonomy" id="717982"/>
    <lineage>
        <taxon>Eukaryota</taxon>
        <taxon>Fungi</taxon>
        <taxon>Dikarya</taxon>
        <taxon>Basidiomycota</taxon>
        <taxon>Agaricomycotina</taxon>
        <taxon>Agaricomycetes</taxon>
        <taxon>Auriculariales</taxon>
        <taxon>Auriculariaceae</taxon>
        <taxon>Auricularia</taxon>
    </lineage>
</organism>
<sequence length="362" mass="42075">MAAYTAQAAAEGIFDLDPMEIFWRDLQPYLLSKGYKLRPKYAPGWTPPWVGTDIYPHLFEETIINPLPWVVDAQREEDGMIVAIKWAPAMAHTRNEVDVLQFVSTPDMLADPRNHCNPLLDSFPNPNDPNGVLIVTPWLFDFYSLPIFYVNELVDFMLQLFEGVAFLHEHRVAHRDCTHANVMQDVRSAFPRLQPHPLSMSYARDGTTLVDPLDRCVCHPPIRYYLIDFGISSRFDGDGPYRVTGTIGRDPTAPELSDTVPYDPFKLDVYMVGNFFLQRYVRKYSNLEFLRPLLLRMTRQIPERRPNMEQALRALQKAARRPRGVAYRWRLREREEPFPNALVRDICALFREAYFQATHEIL</sequence>
<dbReference type="PANTHER" id="PTHR44167">
    <property type="entry name" value="OVARIAN-SPECIFIC SERINE/THREONINE-PROTEIN KINASE LOK-RELATED"/>
    <property type="match status" value="1"/>
</dbReference>
<evidence type="ECO:0000259" key="1">
    <source>
        <dbReference type="PROSITE" id="PS50011"/>
    </source>
</evidence>
<dbReference type="OrthoDB" id="5987198at2759"/>
<dbReference type="OMA" id="CEDSIRS"/>
<accession>J0D2W4</accession>
<dbReference type="InterPro" id="IPR000719">
    <property type="entry name" value="Prot_kinase_dom"/>
</dbReference>
<dbReference type="Gene3D" id="1.10.510.10">
    <property type="entry name" value="Transferase(Phosphotransferase) domain 1"/>
    <property type="match status" value="1"/>
</dbReference>
<dbReference type="EMBL" id="JH687793">
    <property type="protein sequence ID" value="EJD41431.1"/>
    <property type="molecule type" value="Genomic_DNA"/>
</dbReference>
<dbReference type="eggNOG" id="ENOG502SIC4">
    <property type="taxonomic scope" value="Eukaryota"/>
</dbReference>
<keyword evidence="3" id="KW-1185">Reference proteome</keyword>
<dbReference type="PROSITE" id="PS50011">
    <property type="entry name" value="PROTEIN_KINASE_DOM"/>
    <property type="match status" value="1"/>
</dbReference>
<reference evidence="3" key="1">
    <citation type="journal article" date="2012" name="Science">
        <title>The Paleozoic origin of enzymatic lignin decomposition reconstructed from 31 fungal genomes.</title>
        <authorList>
            <person name="Floudas D."/>
            <person name="Binder M."/>
            <person name="Riley R."/>
            <person name="Barry K."/>
            <person name="Blanchette R.A."/>
            <person name="Henrissat B."/>
            <person name="Martinez A.T."/>
            <person name="Otillar R."/>
            <person name="Spatafora J.W."/>
            <person name="Yadav J.S."/>
            <person name="Aerts A."/>
            <person name="Benoit I."/>
            <person name="Boyd A."/>
            <person name="Carlson A."/>
            <person name="Copeland A."/>
            <person name="Coutinho P.M."/>
            <person name="de Vries R.P."/>
            <person name="Ferreira P."/>
            <person name="Findley K."/>
            <person name="Foster B."/>
            <person name="Gaskell J."/>
            <person name="Glotzer D."/>
            <person name="Gorecki P."/>
            <person name="Heitman J."/>
            <person name="Hesse C."/>
            <person name="Hori C."/>
            <person name="Igarashi K."/>
            <person name="Jurgens J.A."/>
            <person name="Kallen N."/>
            <person name="Kersten P."/>
            <person name="Kohler A."/>
            <person name="Kuees U."/>
            <person name="Kumar T.K.A."/>
            <person name="Kuo A."/>
            <person name="LaButti K."/>
            <person name="Larrondo L.F."/>
            <person name="Lindquist E."/>
            <person name="Ling A."/>
            <person name="Lombard V."/>
            <person name="Lucas S."/>
            <person name="Lundell T."/>
            <person name="Martin R."/>
            <person name="McLaughlin D.J."/>
            <person name="Morgenstern I."/>
            <person name="Morin E."/>
            <person name="Murat C."/>
            <person name="Nagy L.G."/>
            <person name="Nolan M."/>
            <person name="Ohm R.A."/>
            <person name="Patyshakuliyeva A."/>
            <person name="Rokas A."/>
            <person name="Ruiz-Duenas F.J."/>
            <person name="Sabat G."/>
            <person name="Salamov A."/>
            <person name="Samejima M."/>
            <person name="Schmutz J."/>
            <person name="Slot J.C."/>
            <person name="St John F."/>
            <person name="Stenlid J."/>
            <person name="Sun H."/>
            <person name="Sun S."/>
            <person name="Syed K."/>
            <person name="Tsang A."/>
            <person name="Wiebenga A."/>
            <person name="Young D."/>
            <person name="Pisabarro A."/>
            <person name="Eastwood D.C."/>
            <person name="Martin F."/>
            <person name="Cullen D."/>
            <person name="Grigoriev I.V."/>
            <person name="Hibbett D.S."/>
        </authorList>
    </citation>
    <scope>NUCLEOTIDE SEQUENCE [LARGE SCALE GENOMIC DNA]</scope>
    <source>
        <strain evidence="3">TFB10046</strain>
    </source>
</reference>
<dbReference type="SUPFAM" id="SSF56112">
    <property type="entry name" value="Protein kinase-like (PK-like)"/>
    <property type="match status" value="1"/>
</dbReference>
<feature type="domain" description="Protein kinase" evidence="1">
    <location>
        <begin position="56"/>
        <end position="362"/>
    </location>
</feature>
<proteinExistence type="predicted"/>
<dbReference type="SMART" id="SM00220">
    <property type="entry name" value="S_TKc"/>
    <property type="match status" value="1"/>
</dbReference>
<dbReference type="InterPro" id="IPR011009">
    <property type="entry name" value="Kinase-like_dom_sf"/>
</dbReference>
<dbReference type="GO" id="GO:0005524">
    <property type="term" value="F:ATP binding"/>
    <property type="evidence" value="ECO:0007669"/>
    <property type="project" value="InterPro"/>
</dbReference>
<dbReference type="InParanoid" id="J0D2W4"/>
<evidence type="ECO:0000313" key="3">
    <source>
        <dbReference type="Proteomes" id="UP000006514"/>
    </source>
</evidence>
<name>J0D2W4_AURST</name>
<dbReference type="Proteomes" id="UP000006514">
    <property type="component" value="Unassembled WGS sequence"/>
</dbReference>
<dbReference type="AlphaFoldDB" id="J0D2W4"/>
<gene>
    <name evidence="2" type="ORF">AURDEDRAFT_138671</name>
</gene>
<dbReference type="GO" id="GO:0004674">
    <property type="term" value="F:protein serine/threonine kinase activity"/>
    <property type="evidence" value="ECO:0007669"/>
    <property type="project" value="TreeGrafter"/>
</dbReference>
<evidence type="ECO:0000313" key="2">
    <source>
        <dbReference type="EMBL" id="EJD41431.1"/>
    </source>
</evidence>
<dbReference type="GO" id="GO:0044773">
    <property type="term" value="P:mitotic DNA damage checkpoint signaling"/>
    <property type="evidence" value="ECO:0007669"/>
    <property type="project" value="TreeGrafter"/>
</dbReference>
<dbReference type="GO" id="GO:0005634">
    <property type="term" value="C:nucleus"/>
    <property type="evidence" value="ECO:0007669"/>
    <property type="project" value="TreeGrafter"/>
</dbReference>
<dbReference type="KEGG" id="adl:AURDEDRAFT_138671"/>